<evidence type="ECO:0000313" key="2">
    <source>
        <dbReference type="Proteomes" id="UP000231276"/>
    </source>
</evidence>
<evidence type="ECO:0000313" key="1">
    <source>
        <dbReference type="EMBL" id="PIP86736.1"/>
    </source>
</evidence>
<gene>
    <name evidence="1" type="ORF">COW82_00365</name>
</gene>
<dbReference type="AlphaFoldDB" id="A0A2H0DX39"/>
<protein>
    <submittedName>
        <fullName evidence="1">Uncharacterized protein</fullName>
    </submittedName>
</protein>
<proteinExistence type="predicted"/>
<reference evidence="1 2" key="1">
    <citation type="submission" date="2017-09" db="EMBL/GenBank/DDBJ databases">
        <title>Depth-based differentiation of microbial function through sediment-hosted aquifers and enrichment of novel symbionts in the deep terrestrial subsurface.</title>
        <authorList>
            <person name="Probst A.J."/>
            <person name="Ladd B."/>
            <person name="Jarett J.K."/>
            <person name="Geller-Mcgrath D.E."/>
            <person name="Sieber C.M."/>
            <person name="Emerson J.B."/>
            <person name="Anantharaman K."/>
            <person name="Thomas B.C."/>
            <person name="Malmstrom R."/>
            <person name="Stieglmeier M."/>
            <person name="Klingl A."/>
            <person name="Woyke T."/>
            <person name="Ryan C.M."/>
            <person name="Banfield J.F."/>
        </authorList>
    </citation>
    <scope>NUCLEOTIDE SEQUENCE [LARGE SCALE GENOMIC DNA]</scope>
    <source>
        <strain evidence="1">CG22_combo_CG10-13_8_21_14_all_43_18</strain>
    </source>
</reference>
<dbReference type="Proteomes" id="UP000231276">
    <property type="component" value="Unassembled WGS sequence"/>
</dbReference>
<organism evidence="1 2">
    <name type="scientific">Candidatus Campbellbacteria bacterium CG22_combo_CG10-13_8_21_14_all_43_18</name>
    <dbReference type="NCBI Taxonomy" id="1974530"/>
    <lineage>
        <taxon>Bacteria</taxon>
        <taxon>Candidatus Campbelliibacteriota</taxon>
    </lineage>
</organism>
<sequence length="71" mass="7631">MNVISNLLPLGESLAGFGLKISGRLPIFTETKPNSGIHIRTLMTSEERRGVTLGFGPASFSFAIINKNVRG</sequence>
<comment type="caution">
    <text evidence="1">The sequence shown here is derived from an EMBL/GenBank/DDBJ whole genome shotgun (WGS) entry which is preliminary data.</text>
</comment>
<dbReference type="EMBL" id="PCTS01000006">
    <property type="protein sequence ID" value="PIP86736.1"/>
    <property type="molecule type" value="Genomic_DNA"/>
</dbReference>
<name>A0A2H0DX39_9BACT</name>
<accession>A0A2H0DX39</accession>